<evidence type="ECO:0000259" key="3">
    <source>
        <dbReference type="PROSITE" id="PS51755"/>
    </source>
</evidence>
<name>A0ABS5TBB6_9ACTN</name>
<sequence length="110" mass="11731">MEFGIRVDDEARQVHGPHGTAALTAKECDLLLALMRSHGAVVTRHHLLTQVWNLPAGRPRGTARSLDVHIATLRAKLGASSGTGPGSARIDTVRGTGYRLVPAALEPRHS</sequence>
<dbReference type="CDD" id="cd00383">
    <property type="entry name" value="trans_reg_C"/>
    <property type="match status" value="1"/>
</dbReference>
<dbReference type="Pfam" id="PF00486">
    <property type="entry name" value="Trans_reg_C"/>
    <property type="match status" value="1"/>
</dbReference>
<keyword evidence="1 2" id="KW-0238">DNA-binding</keyword>
<evidence type="ECO:0000313" key="4">
    <source>
        <dbReference type="EMBL" id="MBT0768362.1"/>
    </source>
</evidence>
<dbReference type="EMBL" id="JAHBAY010000002">
    <property type="protein sequence ID" value="MBT0768362.1"/>
    <property type="molecule type" value="Genomic_DNA"/>
</dbReference>
<proteinExistence type="predicted"/>
<comment type="caution">
    <text evidence="4">The sequence shown here is derived from an EMBL/GenBank/DDBJ whole genome shotgun (WGS) entry which is preliminary data.</text>
</comment>
<dbReference type="Proteomes" id="UP001197247">
    <property type="component" value="Unassembled WGS sequence"/>
</dbReference>
<dbReference type="InterPro" id="IPR001867">
    <property type="entry name" value="OmpR/PhoB-type_DNA-bd"/>
</dbReference>
<reference evidence="4 5" key="1">
    <citation type="submission" date="2021-05" db="EMBL/GenBank/DDBJ databases">
        <title>Kineosporia and Streptomyces sp. nov. two new marine actinobacteria isolated from Coral.</title>
        <authorList>
            <person name="Buangrab K."/>
            <person name="Sutthacheep M."/>
            <person name="Yeemin T."/>
            <person name="Harunari E."/>
            <person name="Igarashi Y."/>
            <person name="Kanchanasin P."/>
            <person name="Tanasupawat S."/>
            <person name="Phongsopitanun W."/>
        </authorList>
    </citation>
    <scope>NUCLEOTIDE SEQUENCE [LARGE SCALE GENOMIC DNA]</scope>
    <source>
        <strain evidence="4 5">J2-2</strain>
    </source>
</reference>
<organism evidence="4 5">
    <name type="scientific">Kineosporia corallincola</name>
    <dbReference type="NCBI Taxonomy" id="2835133"/>
    <lineage>
        <taxon>Bacteria</taxon>
        <taxon>Bacillati</taxon>
        <taxon>Actinomycetota</taxon>
        <taxon>Actinomycetes</taxon>
        <taxon>Kineosporiales</taxon>
        <taxon>Kineosporiaceae</taxon>
        <taxon>Kineosporia</taxon>
    </lineage>
</organism>
<evidence type="ECO:0000256" key="1">
    <source>
        <dbReference type="ARBA" id="ARBA00023125"/>
    </source>
</evidence>
<accession>A0ABS5TBB6</accession>
<gene>
    <name evidence="4" type="ORF">KIH74_05470</name>
</gene>
<dbReference type="Gene3D" id="1.10.10.10">
    <property type="entry name" value="Winged helix-like DNA-binding domain superfamily/Winged helix DNA-binding domain"/>
    <property type="match status" value="1"/>
</dbReference>
<dbReference type="InterPro" id="IPR036388">
    <property type="entry name" value="WH-like_DNA-bd_sf"/>
</dbReference>
<keyword evidence="5" id="KW-1185">Reference proteome</keyword>
<protein>
    <submittedName>
        <fullName evidence="4">Winged helix-turn-helix transcriptional regulator</fullName>
    </submittedName>
</protein>
<dbReference type="InterPro" id="IPR016032">
    <property type="entry name" value="Sig_transdc_resp-reg_C-effctor"/>
</dbReference>
<feature type="DNA-binding region" description="OmpR/PhoB-type" evidence="2">
    <location>
        <begin position="1"/>
        <end position="102"/>
    </location>
</feature>
<evidence type="ECO:0000313" key="5">
    <source>
        <dbReference type="Proteomes" id="UP001197247"/>
    </source>
</evidence>
<evidence type="ECO:0000256" key="2">
    <source>
        <dbReference type="PROSITE-ProRule" id="PRU01091"/>
    </source>
</evidence>
<dbReference type="SUPFAM" id="SSF46894">
    <property type="entry name" value="C-terminal effector domain of the bipartite response regulators"/>
    <property type="match status" value="1"/>
</dbReference>
<dbReference type="SMART" id="SM00862">
    <property type="entry name" value="Trans_reg_C"/>
    <property type="match status" value="1"/>
</dbReference>
<feature type="domain" description="OmpR/PhoB-type" evidence="3">
    <location>
        <begin position="1"/>
        <end position="102"/>
    </location>
</feature>
<dbReference type="RefSeq" id="WP_214154661.1">
    <property type="nucleotide sequence ID" value="NZ_JAHBAY010000002.1"/>
</dbReference>
<dbReference type="PROSITE" id="PS51755">
    <property type="entry name" value="OMPR_PHOB"/>
    <property type="match status" value="1"/>
</dbReference>